<evidence type="ECO:0000313" key="1">
    <source>
        <dbReference type="EMBL" id="BAY58083.1"/>
    </source>
</evidence>
<dbReference type="Proteomes" id="UP000217895">
    <property type="component" value="Chromosome"/>
</dbReference>
<sequence length="65" mass="7300">MNLCKTPDVISEDYVKLKLSLRNNATTTAKNELILHSIDHTQDTQSHAKHNLNCRQIAPEQTASV</sequence>
<dbReference type="AlphaFoldDB" id="A0A1Z4JN69"/>
<gene>
    <name evidence="1" type="ORF">NIES2135_49560</name>
</gene>
<keyword evidence="2" id="KW-1185">Reference proteome</keyword>
<dbReference type="EMBL" id="AP018203">
    <property type="protein sequence ID" value="BAY58083.1"/>
    <property type="molecule type" value="Genomic_DNA"/>
</dbReference>
<name>A0A1Z4JN69_LEPBY</name>
<reference evidence="1 2" key="1">
    <citation type="submission" date="2017-06" db="EMBL/GenBank/DDBJ databases">
        <title>Genome sequencing of cyanobaciteial culture collection at National Institute for Environmental Studies (NIES).</title>
        <authorList>
            <person name="Hirose Y."/>
            <person name="Shimura Y."/>
            <person name="Fujisawa T."/>
            <person name="Nakamura Y."/>
            <person name="Kawachi M."/>
        </authorList>
    </citation>
    <scope>NUCLEOTIDE SEQUENCE [LARGE SCALE GENOMIC DNA]</scope>
    <source>
        <strain evidence="1 2">NIES-2135</strain>
    </source>
</reference>
<accession>A0A1Z4JN69</accession>
<organism evidence="1 2">
    <name type="scientific">Leptolyngbya boryana NIES-2135</name>
    <dbReference type="NCBI Taxonomy" id="1973484"/>
    <lineage>
        <taxon>Bacteria</taxon>
        <taxon>Bacillati</taxon>
        <taxon>Cyanobacteriota</taxon>
        <taxon>Cyanophyceae</taxon>
        <taxon>Leptolyngbyales</taxon>
        <taxon>Leptolyngbyaceae</taxon>
        <taxon>Leptolyngbya group</taxon>
        <taxon>Leptolyngbya</taxon>
    </lineage>
</organism>
<evidence type="ECO:0000313" key="2">
    <source>
        <dbReference type="Proteomes" id="UP000217895"/>
    </source>
</evidence>
<proteinExistence type="predicted"/>
<protein>
    <submittedName>
        <fullName evidence="1">Uncharacterized protein</fullName>
    </submittedName>
</protein>